<keyword evidence="3" id="KW-1185">Reference proteome</keyword>
<evidence type="ECO:0000256" key="1">
    <source>
        <dbReference type="SAM" id="MobiDB-lite"/>
    </source>
</evidence>
<accession>A0A1X0P775</accession>
<sequence length="396" mass="44786">MHGGVKGLARAPWESAVHAALLLLSSTARQQDAARIHHTVRECMCICLIHRRSADALRVHELFSRSGHTVPPHQKQPQPPPQQQYSQYHRISGCPQILTMEHLQSLSVDELALVALQQQPHRAHQSMVVAQMIAAEDNNNEGDDCSLIWNMQTPLERESLLNTTSTSLTSSSSVISSSLSLASPSHKQRQSPSTQIQIQEEKRRGNMRGESPVNIASTETFCVLIPGLTKITEVEQFRIMLQQNMQLLQITHQLKQSLGLHYLLSQMYHIVDNKSLSAQVEISPLVRVGRAVLDHPFLFSTPSSEEARKRLLFEEWGSITFNKTLSEVQRTKLMALESLVDPVKALCKEPLKFMHLLAVSWDELFLRRVALTLVLPKEAHDVLPPSRRKKYFSYEK</sequence>
<gene>
    <name evidence="2" type="ORF">TM35_000044940</name>
</gene>
<dbReference type="EMBL" id="NBCO01000004">
    <property type="protein sequence ID" value="ORC92280.1"/>
    <property type="molecule type" value="Genomic_DNA"/>
</dbReference>
<dbReference type="AlphaFoldDB" id="A0A1X0P775"/>
<reference evidence="2 3" key="1">
    <citation type="submission" date="2017-03" db="EMBL/GenBank/DDBJ databases">
        <title>An alternative strategy for trypanosome survival in the mammalian bloodstream revealed through genome and transcriptome analysis of the ubiquitous bovine parasite Trypanosoma (Megatrypanum) theileri.</title>
        <authorList>
            <person name="Kelly S."/>
            <person name="Ivens A."/>
            <person name="Mott A."/>
            <person name="O'Neill E."/>
            <person name="Emms D."/>
            <person name="Macleod O."/>
            <person name="Voorheis P."/>
            <person name="Matthews J."/>
            <person name="Matthews K."/>
            <person name="Carrington M."/>
        </authorList>
    </citation>
    <scope>NUCLEOTIDE SEQUENCE [LARGE SCALE GENOMIC DNA]</scope>
    <source>
        <strain evidence="2">Edinburgh</strain>
    </source>
</reference>
<dbReference type="RefSeq" id="XP_028886346.1">
    <property type="nucleotide sequence ID" value="XM_029022688.1"/>
</dbReference>
<dbReference type="VEuPathDB" id="TriTrypDB:TM35_000044940"/>
<comment type="caution">
    <text evidence="2">The sequence shown here is derived from an EMBL/GenBank/DDBJ whole genome shotgun (WGS) entry which is preliminary data.</text>
</comment>
<dbReference type="GeneID" id="39982468"/>
<organism evidence="2 3">
    <name type="scientific">Trypanosoma theileri</name>
    <dbReference type="NCBI Taxonomy" id="67003"/>
    <lineage>
        <taxon>Eukaryota</taxon>
        <taxon>Discoba</taxon>
        <taxon>Euglenozoa</taxon>
        <taxon>Kinetoplastea</taxon>
        <taxon>Metakinetoplastina</taxon>
        <taxon>Trypanosomatida</taxon>
        <taxon>Trypanosomatidae</taxon>
        <taxon>Trypanosoma</taxon>
    </lineage>
</organism>
<proteinExistence type="predicted"/>
<feature type="region of interest" description="Disordered" evidence="1">
    <location>
        <begin position="179"/>
        <end position="211"/>
    </location>
</feature>
<evidence type="ECO:0000313" key="3">
    <source>
        <dbReference type="Proteomes" id="UP000192257"/>
    </source>
</evidence>
<dbReference type="OrthoDB" id="273058at2759"/>
<name>A0A1X0P775_9TRYP</name>
<evidence type="ECO:0000313" key="2">
    <source>
        <dbReference type="EMBL" id="ORC92280.1"/>
    </source>
</evidence>
<protein>
    <submittedName>
        <fullName evidence="2">Uncharacterized protein</fullName>
    </submittedName>
</protein>
<dbReference type="Proteomes" id="UP000192257">
    <property type="component" value="Unassembled WGS sequence"/>
</dbReference>